<dbReference type="EMBL" id="JAWDJW010000662">
    <property type="protein sequence ID" value="KAK3080246.1"/>
    <property type="molecule type" value="Genomic_DNA"/>
</dbReference>
<name>A0ACC3DTY3_9PEZI</name>
<sequence>MASKPDKENLRASHLPKLSRREIIDIKQTKCLDESPIFERLDSDTFTILKVLGQGNHATVFEVNVDDETYALKMFHCGEEAHYLAEAATYQTITDMEFNDVWTPKCFGYGTSDFWYDGIIKQFSNVPFTEGISTYQVILLEYMQAEARYEIEYLKKNFIAALDGLHTLRITHNSIKPENLYWEYHSKGRLTARIIDLGRARSYPLKTDSTNQQVKNDKKNLKKSLNAAAAAVTVADA</sequence>
<accession>A0ACC3DTY3</accession>
<organism evidence="1 2">
    <name type="scientific">Coniosporium uncinatum</name>
    <dbReference type="NCBI Taxonomy" id="93489"/>
    <lineage>
        <taxon>Eukaryota</taxon>
        <taxon>Fungi</taxon>
        <taxon>Dikarya</taxon>
        <taxon>Ascomycota</taxon>
        <taxon>Pezizomycotina</taxon>
        <taxon>Dothideomycetes</taxon>
        <taxon>Dothideomycetes incertae sedis</taxon>
        <taxon>Coniosporium</taxon>
    </lineage>
</organism>
<gene>
    <name evidence="1" type="ORF">LTS18_002754</name>
</gene>
<dbReference type="Proteomes" id="UP001186974">
    <property type="component" value="Unassembled WGS sequence"/>
</dbReference>
<reference evidence="1" key="1">
    <citation type="submission" date="2024-09" db="EMBL/GenBank/DDBJ databases">
        <title>Black Yeasts Isolated from many extreme environments.</title>
        <authorList>
            <person name="Coleine C."/>
            <person name="Stajich J.E."/>
            <person name="Selbmann L."/>
        </authorList>
    </citation>
    <scope>NUCLEOTIDE SEQUENCE</scope>
    <source>
        <strain evidence="1">CCFEE 5737</strain>
    </source>
</reference>
<protein>
    <submittedName>
        <fullName evidence="1">Uncharacterized protein</fullName>
    </submittedName>
</protein>
<evidence type="ECO:0000313" key="2">
    <source>
        <dbReference type="Proteomes" id="UP001186974"/>
    </source>
</evidence>
<comment type="caution">
    <text evidence="1">The sequence shown here is derived from an EMBL/GenBank/DDBJ whole genome shotgun (WGS) entry which is preliminary data.</text>
</comment>
<keyword evidence="2" id="KW-1185">Reference proteome</keyword>
<proteinExistence type="predicted"/>
<evidence type="ECO:0000313" key="1">
    <source>
        <dbReference type="EMBL" id="KAK3080246.1"/>
    </source>
</evidence>